<sequence>MTGPFAITDEEEVAAITAELRDLERCASCGGGPALLVEHGTVEPFVAHAVDCAGLLASAVEIGLDSLFPGGR</sequence>
<organism evidence="1 2">
    <name type="scientific">Prauserella oleivorans</name>
    <dbReference type="NCBI Taxonomy" id="1478153"/>
    <lineage>
        <taxon>Bacteria</taxon>
        <taxon>Bacillati</taxon>
        <taxon>Actinomycetota</taxon>
        <taxon>Actinomycetes</taxon>
        <taxon>Pseudonocardiales</taxon>
        <taxon>Pseudonocardiaceae</taxon>
        <taxon>Prauserella</taxon>
    </lineage>
</organism>
<accession>A0ABW5W7Y1</accession>
<evidence type="ECO:0000313" key="1">
    <source>
        <dbReference type="EMBL" id="MFD2800079.1"/>
    </source>
</evidence>
<comment type="caution">
    <text evidence="1">The sequence shown here is derived from an EMBL/GenBank/DDBJ whole genome shotgun (WGS) entry which is preliminary data.</text>
</comment>
<gene>
    <name evidence="1" type="ORF">ACFS2C_11820</name>
</gene>
<proteinExistence type="predicted"/>
<keyword evidence="2" id="KW-1185">Reference proteome</keyword>
<dbReference type="RefSeq" id="WP_377385011.1">
    <property type="nucleotide sequence ID" value="NZ_JBHSAN010000004.1"/>
</dbReference>
<dbReference type="Proteomes" id="UP001597478">
    <property type="component" value="Unassembled WGS sequence"/>
</dbReference>
<evidence type="ECO:0000313" key="2">
    <source>
        <dbReference type="Proteomes" id="UP001597478"/>
    </source>
</evidence>
<reference evidence="2" key="1">
    <citation type="journal article" date="2019" name="Int. J. Syst. Evol. Microbiol.">
        <title>The Global Catalogue of Microorganisms (GCM) 10K type strain sequencing project: providing services to taxonomists for standard genome sequencing and annotation.</title>
        <authorList>
            <consortium name="The Broad Institute Genomics Platform"/>
            <consortium name="The Broad Institute Genome Sequencing Center for Infectious Disease"/>
            <person name="Wu L."/>
            <person name="Ma J."/>
        </authorList>
    </citation>
    <scope>NUCLEOTIDE SEQUENCE [LARGE SCALE GENOMIC DNA]</scope>
    <source>
        <strain evidence="2">IBRC-M 10906</strain>
    </source>
</reference>
<dbReference type="EMBL" id="JBHUOF010000013">
    <property type="protein sequence ID" value="MFD2800079.1"/>
    <property type="molecule type" value="Genomic_DNA"/>
</dbReference>
<name>A0ABW5W7Y1_9PSEU</name>
<protein>
    <submittedName>
        <fullName evidence="1">Uncharacterized protein</fullName>
    </submittedName>
</protein>